<name>A0A917YEK0_9ACTN</name>
<evidence type="ECO:0000313" key="3">
    <source>
        <dbReference type="Proteomes" id="UP000600365"/>
    </source>
</evidence>
<comment type="caution">
    <text evidence="2">The sequence shown here is derived from an EMBL/GenBank/DDBJ whole genome shotgun (WGS) entry which is preliminary data.</text>
</comment>
<protein>
    <submittedName>
        <fullName evidence="2">Uncharacterized protein</fullName>
    </submittedName>
</protein>
<feature type="region of interest" description="Disordered" evidence="1">
    <location>
        <begin position="47"/>
        <end position="66"/>
    </location>
</feature>
<evidence type="ECO:0000256" key="1">
    <source>
        <dbReference type="SAM" id="MobiDB-lite"/>
    </source>
</evidence>
<reference evidence="2 3" key="1">
    <citation type="journal article" date="2014" name="Int. J. Syst. Evol. Microbiol.">
        <title>Complete genome sequence of Corynebacterium casei LMG S-19264T (=DSM 44701T), isolated from a smear-ripened cheese.</title>
        <authorList>
            <consortium name="US DOE Joint Genome Institute (JGI-PGF)"/>
            <person name="Walter F."/>
            <person name="Albersmeier A."/>
            <person name="Kalinowski J."/>
            <person name="Ruckert C."/>
        </authorList>
    </citation>
    <scope>NUCLEOTIDE SEQUENCE [LARGE SCALE GENOMIC DNA]</scope>
    <source>
        <strain evidence="2 3">CGMCC 4.7111</strain>
    </source>
</reference>
<proteinExistence type="predicted"/>
<keyword evidence="3" id="KW-1185">Reference proteome</keyword>
<sequence length="66" mass="7325">MSLVRTLPGRERARPEYWAALSAAGGLLLAVGEEREEVERALQECRRRAAEDPLDEPGVSRPVLPQ</sequence>
<accession>A0A917YEK0</accession>
<organism evidence="2 3">
    <name type="scientific">Streptomyces albiflavescens</name>
    <dbReference type="NCBI Taxonomy" id="1623582"/>
    <lineage>
        <taxon>Bacteria</taxon>
        <taxon>Bacillati</taxon>
        <taxon>Actinomycetota</taxon>
        <taxon>Actinomycetes</taxon>
        <taxon>Kitasatosporales</taxon>
        <taxon>Streptomycetaceae</taxon>
        <taxon>Streptomyces</taxon>
    </lineage>
</organism>
<dbReference type="EMBL" id="BMMM01000021">
    <property type="protein sequence ID" value="GGN88087.1"/>
    <property type="molecule type" value="Genomic_DNA"/>
</dbReference>
<dbReference type="AlphaFoldDB" id="A0A917YEK0"/>
<evidence type="ECO:0000313" key="2">
    <source>
        <dbReference type="EMBL" id="GGN88087.1"/>
    </source>
</evidence>
<dbReference type="RefSeq" id="WP_189191171.1">
    <property type="nucleotide sequence ID" value="NZ_BMMM01000021.1"/>
</dbReference>
<gene>
    <name evidence="2" type="ORF">GCM10011579_081540</name>
</gene>
<dbReference type="Proteomes" id="UP000600365">
    <property type="component" value="Unassembled WGS sequence"/>
</dbReference>